<evidence type="ECO:0000313" key="1">
    <source>
        <dbReference type="EMBL" id="KAI8420200.1"/>
    </source>
</evidence>
<protein>
    <submittedName>
        <fullName evidence="1">Uncharacterized protein</fullName>
    </submittedName>
</protein>
<proteinExistence type="predicted"/>
<keyword evidence="2" id="KW-1185">Reference proteome</keyword>
<organism evidence="1 2">
    <name type="scientific">Choristoneura fumiferana</name>
    <name type="common">Spruce budworm moth</name>
    <name type="synonym">Archips fumiferana</name>
    <dbReference type="NCBI Taxonomy" id="7141"/>
    <lineage>
        <taxon>Eukaryota</taxon>
        <taxon>Metazoa</taxon>
        <taxon>Ecdysozoa</taxon>
        <taxon>Arthropoda</taxon>
        <taxon>Hexapoda</taxon>
        <taxon>Insecta</taxon>
        <taxon>Pterygota</taxon>
        <taxon>Neoptera</taxon>
        <taxon>Endopterygota</taxon>
        <taxon>Lepidoptera</taxon>
        <taxon>Glossata</taxon>
        <taxon>Ditrysia</taxon>
        <taxon>Tortricoidea</taxon>
        <taxon>Tortricidae</taxon>
        <taxon>Tortricinae</taxon>
        <taxon>Choristoneura</taxon>
    </lineage>
</organism>
<sequence>MSDWIRNQHKPIFALKSIFDPTSGIDQNGGEDMAKAEDEIAQMVPTDCSECSPKQRAKYNLAKLMVAERYPKELEQMLKYYLVLCCAVFALAEEKYTDKYDKIDLDEILENKRLLQAYVNCILDKGKCTPEGKELKDHLEDALQTGCEKCTEAQKKGATKVIEHLIKNELPTWHELTARFDPEGKYKKIYEERARANGIQIPDFPMKALVVIFVIYLFCRCNAEAPTYTTKYDGIDLDEILASSRLLTGYVNCLMDLRPCTPDGKELKKNLPDAISNDCSKCTERQQQGADKVMHYIIDHRPDDWEKLEKKYNSDGSYKRIYLESKVGVLSKTKHSRKTANREYILGIQSHTKRSFLKPIKNMASTLIVLLSLVLAVAIAVPIPQDDAETTTVADVQPLYAVVEVIEDIPVLVPLVGAPEVTTEAETKEPEHKVARRSLRVIMANPRKFSEKIALHNQKQAEETAAFEKIMREVSDATNKVNTSSRRARVKAPKPVVNNDSMLRPSPVGLGSFRSGSLPNVAAPQASAEPENTKVVSPPPDSNWRRTNSDSALHQSCGGEQPAASQPLSPHHPLHSHAHPHSPHQNHRRAADIHLDVLGALGMNPSNRPRSSCEIPRIPNNNNVYESGDGGGGGGGGGGLACGELQVPGGSLPDLTSVHFPPPHYLPHPHRTDPDYQTRYNHLSVPNTNNYLHHNKNMSPLDHSWISSSCYQTQCSPPSQYSSTSNINIPSPTMVHSPGSPAESPQTDYNNLHQALLQPFEQITMLDSPVSSYNTTYMNHSSPQTTNSQHTYPQSPGNCGTNGTGAAAGVPRRGARDPVPGGGYALPPLASPAPATPPSIPDIILTDYSGELDPGIFGGEEAQLRAGLDLDDLTLLEEPSALLPDSAVEHELLDRFVGYKYSHADRIQVSKDSSHGETDTVQARPSRNEYLTQNGRAPAGHMTRRNTYDNFAEYKTGRRIKVRDEDAAIEEPEQPYFKRRQPGRFASNNYGNDQLLPNPEASASGFEDNPLESVGLRNDAVNRRRNGARLEDDGEILFENGDNKRVQVTKVMKNEPNDFNAEPSGQSHFYKKYYNPLRSENIEFEEGGSEENQEDSQRDRREVQQPTAEEPSPPETKENKELHNIANEDDQAAIKRHIKKLSSEELDELLNSLSEEKKALLQKIIETDASNENNNLNKREITKKAGAVEENNFLDGGALDTNKISGPTINLNTDGASQNTETTENINSTVCPNDIGETSTSKNSETSLAHSVNKESTNNIDENAQDSAEDNGAAATAELATSKNENKREVNLNDFNNEETLDNHLNPDDSQDALNDQSYVCSQDEDLSQLMDDEEQLHYDVRNTQKRDTEQENDANLSKSLQESFPNSNSYDDSGAYAGSDMAPLIRVKRRNKEHAVKKRAAAIMPIESKVAYVPYRAENEDEDSDEGNEFYDDGFFDRTANFAKNVNKLSDSRRKTLRLNADGTASEVKQSNLMDNIGSDTMSIGSDTDNVLSGVEGVDDNLMFNGAAREKRSVEKGSKLELADDLIKEDLSCSQRSTTVDGSKKSESFSNLVNYDGNEAFGPIPKSYDGELGRYKRIRRLKQSVNPDELSSPKTTGE</sequence>
<dbReference type="Proteomes" id="UP001064048">
    <property type="component" value="Chromosome 14"/>
</dbReference>
<reference evidence="1 2" key="1">
    <citation type="journal article" date="2022" name="Genome Biol. Evol.">
        <title>The Spruce Budworm Genome: Reconstructing the Evolutionary History of Antifreeze Proteins.</title>
        <authorList>
            <person name="Beliveau C."/>
            <person name="Gagne P."/>
            <person name="Picq S."/>
            <person name="Vernygora O."/>
            <person name="Keeling C.I."/>
            <person name="Pinkney K."/>
            <person name="Doucet D."/>
            <person name="Wen F."/>
            <person name="Johnston J.S."/>
            <person name="Maaroufi H."/>
            <person name="Boyle B."/>
            <person name="Laroche J."/>
            <person name="Dewar K."/>
            <person name="Juretic N."/>
            <person name="Blackburn G."/>
            <person name="Nisole A."/>
            <person name="Brunet B."/>
            <person name="Brandao M."/>
            <person name="Lumley L."/>
            <person name="Duan J."/>
            <person name="Quan G."/>
            <person name="Lucarotti C.J."/>
            <person name="Roe A.D."/>
            <person name="Sperling F.A.H."/>
            <person name="Levesque R.C."/>
            <person name="Cusson M."/>
        </authorList>
    </citation>
    <scope>NUCLEOTIDE SEQUENCE [LARGE SCALE GENOMIC DNA]</scope>
    <source>
        <strain evidence="1">Glfc:IPQL:Cfum</strain>
    </source>
</reference>
<evidence type="ECO:0000313" key="2">
    <source>
        <dbReference type="Proteomes" id="UP001064048"/>
    </source>
</evidence>
<comment type="caution">
    <text evidence="1">The sequence shown here is derived from an EMBL/GenBank/DDBJ whole genome shotgun (WGS) entry which is preliminary data.</text>
</comment>
<dbReference type="EMBL" id="CM046114">
    <property type="protein sequence ID" value="KAI8420200.1"/>
    <property type="molecule type" value="Genomic_DNA"/>
</dbReference>
<accession>A0ACC0J7W4</accession>
<gene>
    <name evidence="1" type="ORF">MSG28_008747</name>
</gene>
<name>A0ACC0J7W4_CHOFU</name>